<evidence type="ECO:0000313" key="2">
    <source>
        <dbReference type="Proteomes" id="UP000198744"/>
    </source>
</evidence>
<dbReference type="InterPro" id="IPR035093">
    <property type="entry name" value="RelE/ParE_toxin_dom_sf"/>
</dbReference>
<dbReference type="RefSeq" id="WP_217638907.1">
    <property type="nucleotide sequence ID" value="NZ_FOBS01000007.1"/>
</dbReference>
<dbReference type="STRING" id="43775.SAMN04489760_10797"/>
<protein>
    <submittedName>
        <fullName evidence="1">ParE-like toxin of type II toxin-antitoxin system</fullName>
    </submittedName>
</protein>
<sequence>MKIYQSRSFEKKVKQMSKSEKEALDQEVKSITENPAIGEEKKGDLKGVFVHKFKLKTTLHLLAYRKVGDNLELVMIGPHRTTTAT</sequence>
<gene>
    <name evidence="1" type="ORF">SAMN04489760_10797</name>
</gene>
<dbReference type="Pfam" id="PF15781">
    <property type="entry name" value="ParE-like_toxin"/>
    <property type="match status" value="1"/>
</dbReference>
<name>A0A1H7WPU6_9BACT</name>
<dbReference type="AlphaFoldDB" id="A0A1H7WPU6"/>
<reference evidence="1 2" key="1">
    <citation type="submission" date="2016-10" db="EMBL/GenBank/DDBJ databases">
        <authorList>
            <person name="de Groot N.N."/>
        </authorList>
    </citation>
    <scope>NUCLEOTIDE SEQUENCE [LARGE SCALE GENOMIC DNA]</scope>
    <source>
        <strain evidence="1 2">DSM 8423</strain>
    </source>
</reference>
<evidence type="ECO:0000313" key="1">
    <source>
        <dbReference type="EMBL" id="SEM23522.1"/>
    </source>
</evidence>
<dbReference type="SUPFAM" id="SSF143011">
    <property type="entry name" value="RelE-like"/>
    <property type="match status" value="1"/>
</dbReference>
<dbReference type="EMBL" id="FOBS01000007">
    <property type="protein sequence ID" value="SEM23522.1"/>
    <property type="molecule type" value="Genomic_DNA"/>
</dbReference>
<keyword evidence="2" id="KW-1185">Reference proteome</keyword>
<dbReference type="InterPro" id="IPR031552">
    <property type="entry name" value="ParE-like_toxin"/>
</dbReference>
<accession>A0A1H7WPU6</accession>
<organism evidence="1 2">
    <name type="scientific">Syntrophus gentianae</name>
    <dbReference type="NCBI Taxonomy" id="43775"/>
    <lineage>
        <taxon>Bacteria</taxon>
        <taxon>Pseudomonadati</taxon>
        <taxon>Thermodesulfobacteriota</taxon>
        <taxon>Syntrophia</taxon>
        <taxon>Syntrophales</taxon>
        <taxon>Syntrophaceae</taxon>
        <taxon>Syntrophus</taxon>
    </lineage>
</organism>
<proteinExistence type="predicted"/>
<dbReference type="Proteomes" id="UP000198744">
    <property type="component" value="Unassembled WGS sequence"/>
</dbReference>